<dbReference type="Proteomes" id="UP001245370">
    <property type="component" value="Unassembled WGS sequence"/>
</dbReference>
<feature type="domain" description="Sulfatase-modifying factor enzyme-like" evidence="2">
    <location>
        <begin position="26"/>
        <end position="328"/>
    </location>
</feature>
<dbReference type="EMBL" id="BSDO01000001">
    <property type="protein sequence ID" value="GLI21105.1"/>
    <property type="molecule type" value="Genomic_DNA"/>
</dbReference>
<dbReference type="PANTHER" id="PTHR23150:SF19">
    <property type="entry name" value="FORMYLGLYCINE-GENERATING ENZYME"/>
    <property type="match status" value="1"/>
</dbReference>
<name>A0A9W6FIG2_XANFL</name>
<dbReference type="Pfam" id="PF03781">
    <property type="entry name" value="FGE-sulfatase"/>
    <property type="match status" value="1"/>
</dbReference>
<gene>
    <name evidence="4" type="ORF">GGQ86_001293</name>
    <name evidence="3" type="ORF">XFLAVUS301_07790</name>
</gene>
<dbReference type="GO" id="GO:0120147">
    <property type="term" value="F:formylglycine-generating oxidase activity"/>
    <property type="evidence" value="ECO:0007669"/>
    <property type="project" value="TreeGrafter"/>
</dbReference>
<evidence type="ECO:0000313" key="5">
    <source>
        <dbReference type="Proteomes" id="UP001144397"/>
    </source>
</evidence>
<accession>A0A9W6FIG2</accession>
<dbReference type="InterPro" id="IPR016187">
    <property type="entry name" value="CTDL_fold"/>
</dbReference>
<dbReference type="RefSeq" id="WP_373878153.1">
    <property type="nucleotide sequence ID" value="NZ_BSDO01000001.1"/>
</dbReference>
<proteinExistence type="predicted"/>
<dbReference type="InterPro" id="IPR005532">
    <property type="entry name" value="SUMF_dom"/>
</dbReference>
<dbReference type="PANTHER" id="PTHR23150">
    <property type="entry name" value="SULFATASE MODIFYING FACTOR 1, 2"/>
    <property type="match status" value="1"/>
</dbReference>
<dbReference type="InterPro" id="IPR042095">
    <property type="entry name" value="SUMF_sf"/>
</dbReference>
<feature type="compositionally biased region" description="Polar residues" evidence="1">
    <location>
        <begin position="1"/>
        <end position="14"/>
    </location>
</feature>
<evidence type="ECO:0000313" key="6">
    <source>
        <dbReference type="Proteomes" id="UP001245370"/>
    </source>
</evidence>
<comment type="caution">
    <text evidence="3">The sequence shown here is derived from an EMBL/GenBank/DDBJ whole genome shotgun (WGS) entry which is preliminary data.</text>
</comment>
<dbReference type="EMBL" id="JAVDPY010000002">
    <property type="protein sequence ID" value="MDR6332829.1"/>
    <property type="molecule type" value="Genomic_DNA"/>
</dbReference>
<reference evidence="3" key="1">
    <citation type="submission" date="2022-12" db="EMBL/GenBank/DDBJ databases">
        <title>Reference genome sequencing for broad-spectrum identification of bacterial and archaeal isolates by mass spectrometry.</title>
        <authorList>
            <person name="Sekiguchi Y."/>
            <person name="Tourlousse D.M."/>
        </authorList>
    </citation>
    <scope>NUCLEOTIDE SEQUENCE</scope>
    <source>
        <strain evidence="3">301</strain>
    </source>
</reference>
<evidence type="ECO:0000313" key="3">
    <source>
        <dbReference type="EMBL" id="GLI21105.1"/>
    </source>
</evidence>
<protein>
    <submittedName>
        <fullName evidence="4">Formylglycine-generating enzyme required for sulfatase activity</fullName>
    </submittedName>
</protein>
<organism evidence="3 5">
    <name type="scientific">Xanthobacter flavus</name>
    <dbReference type="NCBI Taxonomy" id="281"/>
    <lineage>
        <taxon>Bacteria</taxon>
        <taxon>Pseudomonadati</taxon>
        <taxon>Pseudomonadota</taxon>
        <taxon>Alphaproteobacteria</taxon>
        <taxon>Hyphomicrobiales</taxon>
        <taxon>Xanthobacteraceae</taxon>
        <taxon>Xanthobacter</taxon>
    </lineage>
</organism>
<dbReference type="GeneID" id="95761573"/>
<dbReference type="AlphaFoldDB" id="A0A9W6FIG2"/>
<evidence type="ECO:0000256" key="1">
    <source>
        <dbReference type="SAM" id="MobiDB-lite"/>
    </source>
</evidence>
<reference evidence="4 6" key="2">
    <citation type="submission" date="2023-07" db="EMBL/GenBank/DDBJ databases">
        <title>Genomic Encyclopedia of Type Strains, Phase IV (KMG-IV): sequencing the most valuable type-strain genomes for metagenomic binning, comparative biology and taxonomic classification.</title>
        <authorList>
            <person name="Goeker M."/>
        </authorList>
    </citation>
    <scope>NUCLEOTIDE SEQUENCE [LARGE SCALE GENOMIC DNA]</scope>
    <source>
        <strain evidence="4 6">DSM 338</strain>
    </source>
</reference>
<sequence length="332" mass="35906">MDGQSCTVAHQGTGSVEDAPAAAGDPEMIRIAGGLFRMGSDDHYPEEAPVHQVHVDAFLMDRTPVTNRGFARFVAATGYVTVAEQAPRAEDYPGADPDLLVPGSLVFRMPIDAGDPDDWTRWWQFVPGASWRHPQGPGSDLSGIDDHPVVHMCHTDAAAYAAWAGKALPTEAEWEFAARGGLEGAAFAWGHELAPGGVHRANTWQGHFPVENLAEDGFVGTSPVTAFPPNGYGLLDMIGNVWEWTDDWYRPRHPAPAAKACCLPRNPRGGALEDSLEWVAPGLALPRKVLKGGSHLCAPSYCRRYRPAARQPQSVDTGSTHIGFRCVRRLTS</sequence>
<feature type="region of interest" description="Disordered" evidence="1">
    <location>
        <begin position="1"/>
        <end position="22"/>
    </location>
</feature>
<dbReference type="InterPro" id="IPR051043">
    <property type="entry name" value="Sulfatase_Mod_Factor_Kinase"/>
</dbReference>
<evidence type="ECO:0000259" key="2">
    <source>
        <dbReference type="Pfam" id="PF03781"/>
    </source>
</evidence>
<evidence type="ECO:0000313" key="4">
    <source>
        <dbReference type="EMBL" id="MDR6332829.1"/>
    </source>
</evidence>
<dbReference type="SUPFAM" id="SSF56436">
    <property type="entry name" value="C-type lectin-like"/>
    <property type="match status" value="1"/>
</dbReference>
<dbReference type="Gene3D" id="3.90.1580.10">
    <property type="entry name" value="paralog of FGE (formylglycine-generating enzyme)"/>
    <property type="match status" value="1"/>
</dbReference>
<keyword evidence="6" id="KW-1185">Reference proteome</keyword>
<dbReference type="Proteomes" id="UP001144397">
    <property type="component" value="Unassembled WGS sequence"/>
</dbReference>